<dbReference type="InterPro" id="IPR029058">
    <property type="entry name" value="AB_hydrolase_fold"/>
</dbReference>
<reference evidence="2 3" key="1">
    <citation type="submission" date="2019-10" db="EMBL/GenBank/DDBJ databases">
        <title>Extracellular Electron Transfer in a Candidatus Methanoperedens spp. Enrichment Culture.</title>
        <authorList>
            <person name="Berger S."/>
            <person name="Rangel Shaw D."/>
            <person name="Berben T."/>
            <person name="In 'T Zandt M."/>
            <person name="Frank J."/>
            <person name="Reimann J."/>
            <person name="Jetten M.S.M."/>
            <person name="Welte C.U."/>
        </authorList>
    </citation>
    <scope>NUCLEOTIDE SEQUENCE [LARGE SCALE GENOMIC DNA]</scope>
    <source>
        <strain evidence="2">SB12</strain>
    </source>
</reference>
<organism evidence="2 3">
    <name type="scientific">Leptonema illini</name>
    <dbReference type="NCBI Taxonomy" id="183"/>
    <lineage>
        <taxon>Bacteria</taxon>
        <taxon>Pseudomonadati</taxon>
        <taxon>Spirochaetota</taxon>
        <taxon>Spirochaetia</taxon>
        <taxon>Leptospirales</taxon>
        <taxon>Leptospiraceae</taxon>
        <taxon>Leptonema</taxon>
    </lineage>
</organism>
<protein>
    <submittedName>
        <fullName evidence="2">Alpha/beta hydrolase</fullName>
    </submittedName>
</protein>
<dbReference type="GO" id="GO:0016787">
    <property type="term" value="F:hydrolase activity"/>
    <property type="evidence" value="ECO:0007669"/>
    <property type="project" value="UniProtKB-KW"/>
</dbReference>
<dbReference type="EMBL" id="WBUI01000016">
    <property type="protein sequence ID" value="KAB2930988.1"/>
    <property type="molecule type" value="Genomic_DNA"/>
</dbReference>
<dbReference type="InterPro" id="IPR050228">
    <property type="entry name" value="Carboxylesterase_BioH"/>
</dbReference>
<evidence type="ECO:0000313" key="2">
    <source>
        <dbReference type="EMBL" id="KAB2930988.1"/>
    </source>
</evidence>
<dbReference type="Gene3D" id="3.40.50.1820">
    <property type="entry name" value="alpha/beta hydrolase"/>
    <property type="match status" value="1"/>
</dbReference>
<name>A0A833H0P0_9LEPT</name>
<comment type="caution">
    <text evidence="2">The sequence shown here is derived from an EMBL/GenBank/DDBJ whole genome shotgun (WGS) entry which is preliminary data.</text>
</comment>
<evidence type="ECO:0000259" key="1">
    <source>
        <dbReference type="Pfam" id="PF12697"/>
    </source>
</evidence>
<keyword evidence="2" id="KW-0378">Hydrolase</keyword>
<dbReference type="PANTHER" id="PTHR43194:SF2">
    <property type="entry name" value="PEROXISOMAL MEMBRANE PROTEIN LPX1"/>
    <property type="match status" value="1"/>
</dbReference>
<feature type="domain" description="AB hydrolase-1" evidence="1">
    <location>
        <begin position="30"/>
        <end position="275"/>
    </location>
</feature>
<dbReference type="PANTHER" id="PTHR43194">
    <property type="entry name" value="HYDROLASE ALPHA/BETA FOLD FAMILY"/>
    <property type="match status" value="1"/>
</dbReference>
<dbReference type="Pfam" id="PF12697">
    <property type="entry name" value="Abhydrolase_6"/>
    <property type="match status" value="1"/>
</dbReference>
<sequence length="287" mass="32309">MQWDAGDLPFREHTLKRYTFHAASNAGPPILFFHATGYSALTYRTLFQKWSDAGHDVHALDFLGHGQSSKSHAFSDWFFFRDQAVGLIDAVVAETNRRPLLVGHSLGGASALLAARQRDVLGVVALDPVVLGPLSIQLIRFFDAPLAKVAEKRRADFKDLNVVRRSYRRSPAFKQWDDRVFADYLDSCFVKQGDGFTLALPPQIEARVFRSLKPGHWSHYRSLQHPLFIFTTTGSDVCPVRSARALCSKHPLSEWKLHGSGSHFFPMEDPEQTAEEVLRFSRKLTGG</sequence>
<dbReference type="AlphaFoldDB" id="A0A833H0P0"/>
<gene>
    <name evidence="2" type="ORF">F9K24_14945</name>
</gene>
<evidence type="ECO:0000313" key="3">
    <source>
        <dbReference type="Proteomes" id="UP000460298"/>
    </source>
</evidence>
<dbReference type="Proteomes" id="UP000460298">
    <property type="component" value="Unassembled WGS sequence"/>
</dbReference>
<dbReference type="InterPro" id="IPR000073">
    <property type="entry name" value="AB_hydrolase_1"/>
</dbReference>
<dbReference type="SUPFAM" id="SSF53474">
    <property type="entry name" value="alpha/beta-Hydrolases"/>
    <property type="match status" value="1"/>
</dbReference>
<accession>A0A833H0P0</accession>
<proteinExistence type="predicted"/>